<organism evidence="2 3">
    <name type="scientific">Tetrapyrgos nigripes</name>
    <dbReference type="NCBI Taxonomy" id="182062"/>
    <lineage>
        <taxon>Eukaryota</taxon>
        <taxon>Fungi</taxon>
        <taxon>Dikarya</taxon>
        <taxon>Basidiomycota</taxon>
        <taxon>Agaricomycotina</taxon>
        <taxon>Agaricomycetes</taxon>
        <taxon>Agaricomycetidae</taxon>
        <taxon>Agaricales</taxon>
        <taxon>Marasmiineae</taxon>
        <taxon>Marasmiaceae</taxon>
        <taxon>Tetrapyrgos</taxon>
    </lineage>
</organism>
<dbReference type="EMBL" id="JAACJM010000003">
    <property type="protein sequence ID" value="KAF5373649.1"/>
    <property type="molecule type" value="Genomic_DNA"/>
</dbReference>
<proteinExistence type="predicted"/>
<feature type="transmembrane region" description="Helical" evidence="1">
    <location>
        <begin position="112"/>
        <end position="132"/>
    </location>
</feature>
<evidence type="ECO:0000313" key="3">
    <source>
        <dbReference type="Proteomes" id="UP000559256"/>
    </source>
</evidence>
<name>A0A8H5GZ45_9AGAR</name>
<comment type="caution">
    <text evidence="2">The sequence shown here is derived from an EMBL/GenBank/DDBJ whole genome shotgun (WGS) entry which is preliminary data.</text>
</comment>
<dbReference type="OrthoDB" id="2550114at2759"/>
<evidence type="ECO:0000313" key="2">
    <source>
        <dbReference type="EMBL" id="KAF5373649.1"/>
    </source>
</evidence>
<dbReference type="PANTHER" id="PTHR39605:SF1">
    <property type="entry name" value="MAJOR FACILITATOR SUPERFAMILY (MFS) PROFILE DOMAIN-CONTAINING PROTEIN"/>
    <property type="match status" value="1"/>
</dbReference>
<keyword evidence="1" id="KW-0812">Transmembrane</keyword>
<keyword evidence="1" id="KW-1133">Transmembrane helix</keyword>
<keyword evidence="3" id="KW-1185">Reference proteome</keyword>
<protein>
    <recommendedName>
        <fullName evidence="4">Transmembrane protein</fullName>
    </recommendedName>
</protein>
<feature type="transmembrane region" description="Helical" evidence="1">
    <location>
        <begin position="138"/>
        <end position="160"/>
    </location>
</feature>
<sequence length="202" mass="22053">MSNSDSFEMYNLSKKSVPQQEDGDHSTTYEDHSIPLWALTSSCCFALLSVVLVFFPRLLLFISETPTTESRPTLTPLETFLATHFGIWLTALAISLLLTVPSSSPLHTPDTSTHPLLITTTMTSLLAAFVSYNTSSVGALASLYCIVSGIIGLWGLWAIVFEGSSHVSKKTGADKHTSSFIFGNKASASKRKKQWKKENSSQ</sequence>
<evidence type="ECO:0008006" key="4">
    <source>
        <dbReference type="Google" id="ProtNLM"/>
    </source>
</evidence>
<feature type="transmembrane region" description="Helical" evidence="1">
    <location>
        <begin position="36"/>
        <end position="60"/>
    </location>
</feature>
<reference evidence="2 3" key="1">
    <citation type="journal article" date="2020" name="ISME J.">
        <title>Uncovering the hidden diversity of litter-decomposition mechanisms in mushroom-forming fungi.</title>
        <authorList>
            <person name="Floudas D."/>
            <person name="Bentzer J."/>
            <person name="Ahren D."/>
            <person name="Johansson T."/>
            <person name="Persson P."/>
            <person name="Tunlid A."/>
        </authorList>
    </citation>
    <scope>NUCLEOTIDE SEQUENCE [LARGE SCALE GENOMIC DNA]</scope>
    <source>
        <strain evidence="2 3">CBS 291.85</strain>
    </source>
</reference>
<dbReference type="AlphaFoldDB" id="A0A8H5GZ45"/>
<keyword evidence="1" id="KW-0472">Membrane</keyword>
<dbReference type="PANTHER" id="PTHR39605">
    <property type="entry name" value="MAJOR FACILITATOR SUPERFAMILY (MFS) PROFILE DOMAIN-CONTAINING PROTEIN"/>
    <property type="match status" value="1"/>
</dbReference>
<evidence type="ECO:0000256" key="1">
    <source>
        <dbReference type="SAM" id="Phobius"/>
    </source>
</evidence>
<dbReference type="Proteomes" id="UP000559256">
    <property type="component" value="Unassembled WGS sequence"/>
</dbReference>
<feature type="transmembrane region" description="Helical" evidence="1">
    <location>
        <begin position="80"/>
        <end position="100"/>
    </location>
</feature>
<gene>
    <name evidence="2" type="ORF">D9758_000604</name>
</gene>
<accession>A0A8H5GZ45</accession>